<dbReference type="PANTHER" id="PTHR34883:SF15">
    <property type="entry name" value="EXTRACELLULAR SERINE-RICH PROTEIN"/>
    <property type="match status" value="1"/>
</dbReference>
<dbReference type="EMBL" id="PQFF01000231">
    <property type="protein sequence ID" value="RHZ71877.1"/>
    <property type="molecule type" value="Genomic_DNA"/>
</dbReference>
<dbReference type="SUPFAM" id="SSF49503">
    <property type="entry name" value="Cupredoxins"/>
    <property type="match status" value="1"/>
</dbReference>
<dbReference type="AlphaFoldDB" id="A0A397IAL3"/>
<keyword evidence="7" id="KW-1185">Reference proteome</keyword>
<dbReference type="GO" id="GO:0005507">
    <property type="term" value="F:copper ion binding"/>
    <property type="evidence" value="ECO:0007669"/>
    <property type="project" value="InterPro"/>
</dbReference>
<evidence type="ECO:0000256" key="2">
    <source>
        <dbReference type="ARBA" id="ARBA00023008"/>
    </source>
</evidence>
<proteinExistence type="predicted"/>
<evidence type="ECO:0000256" key="1">
    <source>
        <dbReference type="ARBA" id="ARBA00022723"/>
    </source>
</evidence>
<reference evidence="6 7" key="1">
    <citation type="submission" date="2018-08" db="EMBL/GenBank/DDBJ databases">
        <title>Genome and evolution of the arbuscular mycorrhizal fungus Diversispora epigaea (formerly Glomus versiforme) and its bacterial endosymbionts.</title>
        <authorList>
            <person name="Sun X."/>
            <person name="Fei Z."/>
            <person name="Harrison M."/>
        </authorList>
    </citation>
    <scope>NUCLEOTIDE SEQUENCE [LARGE SCALE GENOMIC DNA]</scope>
    <source>
        <strain evidence="6 7">IT104</strain>
    </source>
</reference>
<evidence type="ECO:0000313" key="6">
    <source>
        <dbReference type="EMBL" id="RHZ71877.1"/>
    </source>
</evidence>
<dbReference type="InterPro" id="IPR000923">
    <property type="entry name" value="BlueCu_1"/>
</dbReference>
<dbReference type="PANTHER" id="PTHR34883">
    <property type="entry name" value="SERINE-RICH PROTEIN, PUTATIVE-RELATED-RELATED"/>
    <property type="match status" value="1"/>
</dbReference>
<evidence type="ECO:0000259" key="5">
    <source>
        <dbReference type="Pfam" id="PF00127"/>
    </source>
</evidence>
<dbReference type="Gene3D" id="2.60.40.420">
    <property type="entry name" value="Cupredoxins - blue copper proteins"/>
    <property type="match status" value="1"/>
</dbReference>
<feature type="chain" id="PRO_5017253568" description="Blue (type 1) copper domain-containing protein" evidence="4">
    <location>
        <begin position="22"/>
        <end position="201"/>
    </location>
</feature>
<sequence length="201" mass="20812">MSHTMKFLFLFVACFVLAAYADEIVIKVSNFKYDPQTVNAKKGDVLIFTWLSDGSRHDIVPSDSEGSCEESTTVTNLKTSVKSSGTYNYTITEDANTKIYYYCSVGNHCASGMYGTINVVSDTSSTATSGSPSGTSKAPSGTASASGSPSGSPSGSSTGTSTGTTSSSTPSPTNSAVSFNSITVVNLLVFLSSLIMATSLL</sequence>
<dbReference type="OrthoDB" id="2449374at2759"/>
<organism evidence="6 7">
    <name type="scientific">Diversispora epigaea</name>
    <dbReference type="NCBI Taxonomy" id="1348612"/>
    <lineage>
        <taxon>Eukaryota</taxon>
        <taxon>Fungi</taxon>
        <taxon>Fungi incertae sedis</taxon>
        <taxon>Mucoromycota</taxon>
        <taxon>Glomeromycotina</taxon>
        <taxon>Glomeromycetes</taxon>
        <taxon>Diversisporales</taxon>
        <taxon>Diversisporaceae</taxon>
        <taxon>Diversispora</taxon>
    </lineage>
</organism>
<feature type="signal peptide" evidence="4">
    <location>
        <begin position="1"/>
        <end position="21"/>
    </location>
</feature>
<keyword evidence="4" id="KW-0732">Signal</keyword>
<feature type="compositionally biased region" description="Low complexity" evidence="3">
    <location>
        <begin position="124"/>
        <end position="173"/>
    </location>
</feature>
<dbReference type="CDD" id="cd00920">
    <property type="entry name" value="Cupredoxin"/>
    <property type="match status" value="1"/>
</dbReference>
<keyword evidence="1" id="KW-0479">Metal-binding</keyword>
<gene>
    <name evidence="6" type="ORF">Glove_251g22</name>
</gene>
<evidence type="ECO:0000256" key="3">
    <source>
        <dbReference type="SAM" id="MobiDB-lite"/>
    </source>
</evidence>
<dbReference type="Proteomes" id="UP000266861">
    <property type="component" value="Unassembled WGS sequence"/>
</dbReference>
<feature type="domain" description="Blue (type 1) copper" evidence="5">
    <location>
        <begin position="26"/>
        <end position="119"/>
    </location>
</feature>
<evidence type="ECO:0000256" key="4">
    <source>
        <dbReference type="SAM" id="SignalP"/>
    </source>
</evidence>
<accession>A0A397IAL3</accession>
<keyword evidence="2" id="KW-0186">Copper</keyword>
<dbReference type="InterPro" id="IPR008972">
    <property type="entry name" value="Cupredoxin"/>
</dbReference>
<name>A0A397IAL3_9GLOM</name>
<feature type="region of interest" description="Disordered" evidence="3">
    <location>
        <begin position="124"/>
        <end position="174"/>
    </location>
</feature>
<dbReference type="GO" id="GO:0009055">
    <property type="term" value="F:electron transfer activity"/>
    <property type="evidence" value="ECO:0007669"/>
    <property type="project" value="InterPro"/>
</dbReference>
<protein>
    <recommendedName>
        <fullName evidence="5">Blue (type 1) copper domain-containing protein</fullName>
    </recommendedName>
</protein>
<evidence type="ECO:0000313" key="7">
    <source>
        <dbReference type="Proteomes" id="UP000266861"/>
    </source>
</evidence>
<dbReference type="InterPro" id="IPR052953">
    <property type="entry name" value="Ser-rich/MCO-related"/>
</dbReference>
<dbReference type="Pfam" id="PF00127">
    <property type="entry name" value="Copper-bind"/>
    <property type="match status" value="1"/>
</dbReference>
<dbReference type="STRING" id="1348612.A0A397IAL3"/>
<comment type="caution">
    <text evidence="6">The sequence shown here is derived from an EMBL/GenBank/DDBJ whole genome shotgun (WGS) entry which is preliminary data.</text>
</comment>